<dbReference type="PANTHER" id="PTHR23521:SF2">
    <property type="entry name" value="TRANSPORTER MFS SUPERFAMILY"/>
    <property type="match status" value="1"/>
</dbReference>
<evidence type="ECO:0000313" key="11">
    <source>
        <dbReference type="EMBL" id="TDN64682.1"/>
    </source>
</evidence>
<evidence type="ECO:0000256" key="6">
    <source>
        <dbReference type="ARBA" id="ARBA00022692"/>
    </source>
</evidence>
<dbReference type="Proteomes" id="UP000295530">
    <property type="component" value="Unassembled WGS sequence"/>
</dbReference>
<evidence type="ECO:0000313" key="12">
    <source>
        <dbReference type="Proteomes" id="UP000295530"/>
    </source>
</evidence>
<protein>
    <recommendedName>
        <fullName evidence="9">Uncharacterized MFS-type transporter EC847_101614</fullName>
    </recommendedName>
</protein>
<evidence type="ECO:0000256" key="8">
    <source>
        <dbReference type="ARBA" id="ARBA00023136"/>
    </source>
</evidence>
<feature type="transmembrane region" description="Helical" evidence="9">
    <location>
        <begin position="114"/>
        <end position="133"/>
    </location>
</feature>
<organism evidence="11 12">
    <name type="scientific">Scandinavium goeteborgense</name>
    <dbReference type="NCBI Taxonomy" id="1851514"/>
    <lineage>
        <taxon>Bacteria</taxon>
        <taxon>Pseudomonadati</taxon>
        <taxon>Pseudomonadota</taxon>
        <taxon>Gammaproteobacteria</taxon>
        <taxon>Enterobacterales</taxon>
        <taxon>Enterobacteriaceae</taxon>
        <taxon>Scandinavium</taxon>
    </lineage>
</organism>
<keyword evidence="8 9" id="KW-0472">Membrane</keyword>
<evidence type="ECO:0000256" key="5">
    <source>
        <dbReference type="ARBA" id="ARBA00022519"/>
    </source>
</evidence>
<keyword evidence="6 9" id="KW-0812">Transmembrane</keyword>
<evidence type="ECO:0000259" key="10">
    <source>
        <dbReference type="PROSITE" id="PS50850"/>
    </source>
</evidence>
<dbReference type="FunFam" id="1.20.1250.20:FF:000041">
    <property type="entry name" value="Uncharacterized MFS-type transporter YcaD"/>
    <property type="match status" value="1"/>
</dbReference>
<keyword evidence="12" id="KW-1185">Reference proteome</keyword>
<dbReference type="InterPro" id="IPR023745">
    <property type="entry name" value="MFS_YcaD"/>
</dbReference>
<feature type="transmembrane region" description="Helical" evidence="9">
    <location>
        <begin position="53"/>
        <end position="76"/>
    </location>
</feature>
<evidence type="ECO:0000256" key="4">
    <source>
        <dbReference type="ARBA" id="ARBA00022475"/>
    </source>
</evidence>
<evidence type="ECO:0000256" key="7">
    <source>
        <dbReference type="ARBA" id="ARBA00022989"/>
    </source>
</evidence>
<keyword evidence="5" id="KW-0997">Cell inner membrane</keyword>
<dbReference type="Pfam" id="PF07690">
    <property type="entry name" value="MFS_1"/>
    <property type="match status" value="1"/>
</dbReference>
<keyword evidence="3 9" id="KW-0813">Transport</keyword>
<feature type="transmembrane region" description="Helical" evidence="9">
    <location>
        <begin position="88"/>
        <end position="108"/>
    </location>
</feature>
<comment type="caution">
    <text evidence="9">Lacks conserved residue(s) required for the propagation of feature annotation.</text>
</comment>
<feature type="transmembrane region" description="Helical" evidence="9">
    <location>
        <begin position="305"/>
        <end position="324"/>
    </location>
</feature>
<feature type="transmembrane region" description="Helical" evidence="9">
    <location>
        <begin position="250"/>
        <end position="268"/>
    </location>
</feature>
<dbReference type="InterPro" id="IPR011701">
    <property type="entry name" value="MFS"/>
</dbReference>
<evidence type="ECO:0000256" key="2">
    <source>
        <dbReference type="ARBA" id="ARBA00007552"/>
    </source>
</evidence>
<dbReference type="GO" id="GO:0005886">
    <property type="term" value="C:plasma membrane"/>
    <property type="evidence" value="ECO:0007669"/>
    <property type="project" value="UniProtKB-SubCell"/>
</dbReference>
<dbReference type="InterPro" id="IPR020846">
    <property type="entry name" value="MFS_dom"/>
</dbReference>
<keyword evidence="7 9" id="KW-1133">Transmembrane helix</keyword>
<dbReference type="SUPFAM" id="SSF103473">
    <property type="entry name" value="MFS general substrate transporter"/>
    <property type="match status" value="1"/>
</dbReference>
<evidence type="ECO:0000256" key="1">
    <source>
        <dbReference type="ARBA" id="ARBA00004429"/>
    </source>
</evidence>
<feature type="transmembrane region" description="Helical" evidence="9">
    <location>
        <begin position="176"/>
        <end position="196"/>
    </location>
</feature>
<accession>A0A4R6EZ93</accession>
<dbReference type="NCBIfam" id="NF002962">
    <property type="entry name" value="PRK03633.1"/>
    <property type="match status" value="1"/>
</dbReference>
<name>A0A4R6EZ93_SCAGO</name>
<comment type="caution">
    <text evidence="11">The sequence shown here is derived from an EMBL/GenBank/DDBJ whole genome shotgun (WGS) entry which is preliminary data.</text>
</comment>
<feature type="transmembrane region" description="Helical" evidence="9">
    <location>
        <begin position="364"/>
        <end position="382"/>
    </location>
</feature>
<comment type="similarity">
    <text evidence="2 9">Belongs to the major facilitator superfamily. YcaD (TC 2.A.1.26) family.</text>
</comment>
<feature type="domain" description="Major facilitator superfamily (MFS) profile" evidence="10">
    <location>
        <begin position="21"/>
        <end position="386"/>
    </location>
</feature>
<feature type="transmembrane region" description="Helical" evidence="9">
    <location>
        <begin position="336"/>
        <end position="358"/>
    </location>
</feature>
<dbReference type="Gene3D" id="1.20.1250.20">
    <property type="entry name" value="MFS general substrate transporter like domains"/>
    <property type="match status" value="2"/>
</dbReference>
<evidence type="ECO:0000256" key="9">
    <source>
        <dbReference type="HAMAP-Rule" id="MF_01149"/>
    </source>
</evidence>
<proteinExistence type="inferred from homology"/>
<reference evidence="11 12" key="1">
    <citation type="submission" date="2019-03" db="EMBL/GenBank/DDBJ databases">
        <title>Genomic analyses of the natural microbiome of Caenorhabditis elegans.</title>
        <authorList>
            <person name="Samuel B."/>
        </authorList>
    </citation>
    <scope>NUCLEOTIDE SEQUENCE [LARGE SCALE GENOMIC DNA]</scope>
    <source>
        <strain evidence="11 12">BIGb0156</strain>
    </source>
</reference>
<feature type="transmembrane region" description="Helical" evidence="9">
    <location>
        <begin position="145"/>
        <end position="164"/>
    </location>
</feature>
<feature type="transmembrane region" description="Helical" evidence="9">
    <location>
        <begin position="280"/>
        <end position="299"/>
    </location>
</feature>
<dbReference type="FunFam" id="1.20.1250.20:FF:000066">
    <property type="entry name" value="Uncharacterized MFS-type transporter YcaD"/>
    <property type="match status" value="1"/>
</dbReference>
<dbReference type="HAMAP" id="MF_01149">
    <property type="entry name" value="MFS_YcaD"/>
    <property type="match status" value="1"/>
</dbReference>
<gene>
    <name evidence="11" type="ORF">EC847_101614</name>
</gene>
<dbReference type="PROSITE" id="PS50850">
    <property type="entry name" value="MFS"/>
    <property type="match status" value="1"/>
</dbReference>
<dbReference type="InterPro" id="IPR036259">
    <property type="entry name" value="MFS_trans_sf"/>
</dbReference>
<dbReference type="AlphaFoldDB" id="A0A4R6EZ93"/>
<dbReference type="PANTHER" id="PTHR23521">
    <property type="entry name" value="TRANSPORTER MFS SUPERFAMILY"/>
    <property type="match status" value="1"/>
</dbReference>
<dbReference type="EMBL" id="SNVX01000001">
    <property type="protein sequence ID" value="TDN64682.1"/>
    <property type="molecule type" value="Genomic_DNA"/>
</dbReference>
<feature type="transmembrane region" description="Helical" evidence="9">
    <location>
        <begin position="217"/>
        <end position="238"/>
    </location>
</feature>
<evidence type="ECO:0000256" key="3">
    <source>
        <dbReference type="ARBA" id="ARBA00022448"/>
    </source>
</evidence>
<sequence length="395" mass="43217">MMRSNSELPHGFISMSTYSRPVLLLLCGLLLLTLAIAVLNTLVPLWLAHDHLPTWQVGMVSSSYFTGNLVGTLLCGRLIKRLGFNRSYYLASLIFAVGCVGLGLTMGFWSWFSWRFLAGVGCAMIWVVVESALMCSGTSRNRGRLLAAYMMVYYVGTVLGQLMVSKFPTDLMSVLPWVTGMVLAAILPLLFTRITNQTTEEAPTLVWPMLKLRHARLGINGCIISGIVLGSLYGLMPLWLNHQGVSDSGIGFWMAVMVSAGILGQWPVGRLADRYGRLLVLRVQVFVVILGCVAMLSGAAMAPTLFILGAAGFTLYPVAMAWACEKVEHHQLVAMNQALLLSYTIGSLLGPTFTSMLMQNYSDNLLFVMIASVSFIYLLMLLRKAGHHPTPVAHA</sequence>
<keyword evidence="4 9" id="KW-1003">Cell membrane</keyword>
<comment type="subcellular location">
    <subcellularLocation>
        <location evidence="1">Cell inner membrane</location>
        <topology evidence="1">Multi-pass membrane protein</topology>
    </subcellularLocation>
    <subcellularLocation>
        <location evidence="9">Cell membrane</location>
        <topology evidence="9">Multi-pass membrane protein</topology>
    </subcellularLocation>
</comment>
<dbReference type="GO" id="GO:0022857">
    <property type="term" value="F:transmembrane transporter activity"/>
    <property type="evidence" value="ECO:0007669"/>
    <property type="project" value="UniProtKB-UniRule"/>
</dbReference>
<dbReference type="CDD" id="cd17477">
    <property type="entry name" value="MFS_YcaD_like"/>
    <property type="match status" value="1"/>
</dbReference>
<dbReference type="InterPro" id="IPR047200">
    <property type="entry name" value="MFS_YcaD-like"/>
</dbReference>